<gene>
    <name evidence="2" type="ORF">SFRICE_022488</name>
</gene>
<organism evidence="2">
    <name type="scientific">Spodoptera frugiperda</name>
    <name type="common">Fall armyworm</name>
    <dbReference type="NCBI Taxonomy" id="7108"/>
    <lineage>
        <taxon>Eukaryota</taxon>
        <taxon>Metazoa</taxon>
        <taxon>Ecdysozoa</taxon>
        <taxon>Arthropoda</taxon>
        <taxon>Hexapoda</taxon>
        <taxon>Insecta</taxon>
        <taxon>Pterygota</taxon>
        <taxon>Neoptera</taxon>
        <taxon>Endopterygota</taxon>
        <taxon>Lepidoptera</taxon>
        <taxon>Glossata</taxon>
        <taxon>Ditrysia</taxon>
        <taxon>Noctuoidea</taxon>
        <taxon>Noctuidae</taxon>
        <taxon>Amphipyrinae</taxon>
        <taxon>Spodoptera</taxon>
    </lineage>
</organism>
<sequence length="61" mass="6976">MGQAYHFTPHCCNSFRRVPVMSRPPQLTDMSEKERQQQESGPCTSRHERGSTALSYTTSED</sequence>
<feature type="region of interest" description="Disordered" evidence="1">
    <location>
        <begin position="16"/>
        <end position="61"/>
    </location>
</feature>
<accession>A0A2H1W4U2</accession>
<evidence type="ECO:0000256" key="1">
    <source>
        <dbReference type="SAM" id="MobiDB-lite"/>
    </source>
</evidence>
<evidence type="ECO:0000313" key="2">
    <source>
        <dbReference type="EMBL" id="SOQ48057.1"/>
    </source>
</evidence>
<feature type="compositionally biased region" description="Polar residues" evidence="1">
    <location>
        <begin position="52"/>
        <end position="61"/>
    </location>
</feature>
<reference evidence="2" key="1">
    <citation type="submission" date="2016-07" db="EMBL/GenBank/DDBJ databases">
        <authorList>
            <person name="Bretaudeau A."/>
        </authorList>
    </citation>
    <scope>NUCLEOTIDE SEQUENCE</scope>
    <source>
        <strain evidence="2">Rice</strain>
        <tissue evidence="2">Whole body</tissue>
    </source>
</reference>
<dbReference type="AlphaFoldDB" id="A0A2H1W4U2"/>
<name>A0A2H1W4U2_SPOFR</name>
<proteinExistence type="predicted"/>
<protein>
    <submittedName>
        <fullName evidence="2">SFRICE_022488</fullName>
    </submittedName>
</protein>
<dbReference type="EMBL" id="ODYU01006316">
    <property type="protein sequence ID" value="SOQ48057.1"/>
    <property type="molecule type" value="Genomic_DNA"/>
</dbReference>